<dbReference type="RefSeq" id="WP_045087724.1">
    <property type="nucleotide sequence ID" value="NZ_LN824141.1"/>
</dbReference>
<proteinExistence type="predicted"/>
<dbReference type="PANTHER" id="PTHR42939">
    <property type="entry name" value="ABC TRANSPORTER ATP-BINDING PROTEIN ALBC-RELATED"/>
    <property type="match status" value="1"/>
</dbReference>
<evidence type="ECO:0000259" key="4">
    <source>
        <dbReference type="PROSITE" id="PS50893"/>
    </source>
</evidence>
<feature type="domain" description="ABC transporter" evidence="4">
    <location>
        <begin position="3"/>
        <end position="216"/>
    </location>
</feature>
<evidence type="ECO:0000313" key="6">
    <source>
        <dbReference type="Proteomes" id="UP000032809"/>
    </source>
</evidence>
<dbReference type="Pfam" id="PF00005">
    <property type="entry name" value="ABC_tran"/>
    <property type="match status" value="1"/>
</dbReference>
<dbReference type="KEGG" id="dtn:DTL3_0925"/>
<dbReference type="InterPro" id="IPR051782">
    <property type="entry name" value="ABC_Transporter_VariousFunc"/>
</dbReference>
<dbReference type="Proteomes" id="UP000032809">
    <property type="component" value="Chromosome I"/>
</dbReference>
<keyword evidence="1" id="KW-0813">Transport</keyword>
<sequence length="265" mass="30561">MILEVKDLKKYYDDKLAVDKVNIQVEKSEIFSLLGPNGAGKTTTIKCILGMRKKDSGEIYLNGTYSYLPEKKELYKNLTVQKMLEITPSISNNFSLEKAYNFLKEFEIPLKEKISKLSYGMLTQLYLTIVLSEDVDIYFLDEPTEGLDPLKRLRLFDIIRNLSMNGKTFFYTSHVLSEVEKIADKVAIMVNGQIALMDYLDNIKEKYVACAVDKTTTLNGYLYKQTEKENVYIIEKDKINCNYETATFDMIFEAIAKNQIRGDKK</sequence>
<dbReference type="PROSITE" id="PS50893">
    <property type="entry name" value="ABC_TRANSPORTER_2"/>
    <property type="match status" value="1"/>
</dbReference>
<dbReference type="OrthoDB" id="9804819at2"/>
<dbReference type="SMART" id="SM00382">
    <property type="entry name" value="AAA"/>
    <property type="match status" value="1"/>
</dbReference>
<accession>A0A0C7P2T8</accession>
<reference evidence="6" key="1">
    <citation type="submission" date="2014-11" db="EMBL/GenBank/DDBJ databases">
        <authorList>
            <person name="Wibberg D."/>
        </authorList>
    </citation>
    <scope>NUCLEOTIDE SEQUENCE [LARGE SCALE GENOMIC DNA]</scope>
    <source>
        <strain evidence="6">L3</strain>
    </source>
</reference>
<dbReference type="InterPro" id="IPR027417">
    <property type="entry name" value="P-loop_NTPase"/>
</dbReference>
<evidence type="ECO:0000256" key="3">
    <source>
        <dbReference type="ARBA" id="ARBA00022840"/>
    </source>
</evidence>
<dbReference type="GO" id="GO:0005524">
    <property type="term" value="F:ATP binding"/>
    <property type="evidence" value="ECO:0007669"/>
    <property type="project" value="UniProtKB-KW"/>
</dbReference>
<evidence type="ECO:0000256" key="2">
    <source>
        <dbReference type="ARBA" id="ARBA00022741"/>
    </source>
</evidence>
<organism evidence="5 6">
    <name type="scientific">Defluviitoga tunisiensis</name>
    <dbReference type="NCBI Taxonomy" id="1006576"/>
    <lineage>
        <taxon>Bacteria</taxon>
        <taxon>Thermotogati</taxon>
        <taxon>Thermotogota</taxon>
        <taxon>Thermotogae</taxon>
        <taxon>Petrotogales</taxon>
        <taxon>Petrotogaceae</taxon>
        <taxon>Defluviitoga</taxon>
    </lineage>
</organism>
<dbReference type="GO" id="GO:0016887">
    <property type="term" value="F:ATP hydrolysis activity"/>
    <property type="evidence" value="ECO:0007669"/>
    <property type="project" value="InterPro"/>
</dbReference>
<dbReference type="PANTHER" id="PTHR42939:SF1">
    <property type="entry name" value="ABC TRANSPORTER ATP-BINDING PROTEIN ALBC-RELATED"/>
    <property type="match status" value="1"/>
</dbReference>
<keyword evidence="2" id="KW-0547">Nucleotide-binding</keyword>
<name>A0A0C7P2T8_DEFTU</name>
<dbReference type="EMBL" id="LN824141">
    <property type="protein sequence ID" value="CEP78229.1"/>
    <property type="molecule type" value="Genomic_DNA"/>
</dbReference>
<gene>
    <name evidence="5" type="ORF">DTL3_0925</name>
</gene>
<dbReference type="HOGENOM" id="CLU_000604_1_2_0"/>
<dbReference type="AlphaFoldDB" id="A0A0C7P2T8"/>
<dbReference type="STRING" id="1006576.DTL3_0925"/>
<dbReference type="CDD" id="cd03230">
    <property type="entry name" value="ABC_DR_subfamily_A"/>
    <property type="match status" value="1"/>
</dbReference>
<dbReference type="SUPFAM" id="SSF52540">
    <property type="entry name" value="P-loop containing nucleoside triphosphate hydrolases"/>
    <property type="match status" value="1"/>
</dbReference>
<protein>
    <submittedName>
        <fullName evidence="5">ABC-type multidrug transport system, ATPase component</fullName>
    </submittedName>
</protein>
<dbReference type="InterPro" id="IPR003439">
    <property type="entry name" value="ABC_transporter-like_ATP-bd"/>
</dbReference>
<dbReference type="InterPro" id="IPR003593">
    <property type="entry name" value="AAA+_ATPase"/>
</dbReference>
<evidence type="ECO:0000313" key="5">
    <source>
        <dbReference type="EMBL" id="CEP78229.1"/>
    </source>
</evidence>
<keyword evidence="6" id="KW-1185">Reference proteome</keyword>
<keyword evidence="3" id="KW-0067">ATP-binding</keyword>
<evidence type="ECO:0000256" key="1">
    <source>
        <dbReference type="ARBA" id="ARBA00022448"/>
    </source>
</evidence>
<dbReference type="Gene3D" id="3.40.50.300">
    <property type="entry name" value="P-loop containing nucleotide triphosphate hydrolases"/>
    <property type="match status" value="1"/>
</dbReference>